<dbReference type="RefSeq" id="WP_002706322.1">
    <property type="nucleotide sequence ID" value="NZ_AGRW01000054.1"/>
</dbReference>
<name>H7EP23_9SPIR</name>
<organism evidence="4 5">
    <name type="scientific">Treponema saccharophilum DSM 2985</name>
    <dbReference type="NCBI Taxonomy" id="907348"/>
    <lineage>
        <taxon>Bacteria</taxon>
        <taxon>Pseudomonadati</taxon>
        <taxon>Spirochaetota</taxon>
        <taxon>Spirochaetia</taxon>
        <taxon>Spirochaetales</taxon>
        <taxon>Treponemataceae</taxon>
        <taxon>Treponema</taxon>
    </lineage>
</organism>
<feature type="region of interest" description="Disordered" evidence="1">
    <location>
        <begin position="212"/>
        <end position="236"/>
    </location>
</feature>
<evidence type="ECO:0000313" key="4">
    <source>
        <dbReference type="EMBL" id="EIC00656.1"/>
    </source>
</evidence>
<comment type="caution">
    <text evidence="4">The sequence shown here is derived from an EMBL/GenBank/DDBJ whole genome shotgun (WGS) entry which is preliminary data.</text>
</comment>
<dbReference type="EMBL" id="AGRW01000054">
    <property type="protein sequence ID" value="EIC00656.1"/>
    <property type="molecule type" value="Genomic_DNA"/>
</dbReference>
<proteinExistence type="predicted"/>
<protein>
    <submittedName>
        <fullName evidence="4">Uncharacterized protein</fullName>
    </submittedName>
</protein>
<gene>
    <name evidence="4" type="ORF">TresaDRAFT_0129</name>
</gene>
<feature type="domain" description="Bvu-2165-like IHF-HU-like DNA-binding" evidence="3">
    <location>
        <begin position="1"/>
        <end position="120"/>
    </location>
</feature>
<dbReference type="CDD" id="cd12843">
    <property type="entry name" value="Bvu_2165_C_like"/>
    <property type="match status" value="1"/>
</dbReference>
<evidence type="ECO:0000313" key="5">
    <source>
        <dbReference type="Proteomes" id="UP000003571"/>
    </source>
</evidence>
<dbReference type="eggNOG" id="ENOG503295Z">
    <property type="taxonomic scope" value="Bacteria"/>
</dbReference>
<keyword evidence="5" id="KW-1185">Reference proteome</keyword>
<reference evidence="4 5" key="1">
    <citation type="submission" date="2011-09" db="EMBL/GenBank/DDBJ databases">
        <title>The draft genome of Treponema saccharophilum DSM 2985.</title>
        <authorList>
            <consortium name="US DOE Joint Genome Institute (JGI-PGF)"/>
            <person name="Lucas S."/>
            <person name="Copeland A."/>
            <person name="Lapidus A."/>
            <person name="Glavina del Rio T."/>
            <person name="Dalin E."/>
            <person name="Tice H."/>
            <person name="Bruce D."/>
            <person name="Goodwin L."/>
            <person name="Pitluck S."/>
            <person name="Peters L."/>
            <person name="Kyrpides N."/>
            <person name="Mavromatis K."/>
            <person name="Ivanova N."/>
            <person name="Markowitz V."/>
            <person name="Cheng J.-F."/>
            <person name="Hugenholtz P."/>
            <person name="Woyke T."/>
            <person name="Wu D."/>
            <person name="Gronow S."/>
            <person name="Wellnitz S."/>
            <person name="Brambilla E."/>
            <person name="Klenk H.-P."/>
            <person name="Eisen J.A."/>
        </authorList>
    </citation>
    <scope>NUCLEOTIDE SEQUENCE [LARGE SCALE GENOMIC DNA]</scope>
    <source>
        <strain evidence="4 5">DSM 2985</strain>
    </source>
</reference>
<dbReference type="AlphaFoldDB" id="H7EP23"/>
<sequence length="236" mass="25469">MAKYSLRDNPLTEDPNDKLATLEDVKSVTKEEIIDRILKRGNTMTKTDLLAAINAYEEECAIITEEGNAINTPLFNTSLAIQGKFDNGDDVFDLRRHTLKVNATAGSVLKEAAGKVKLTKVQGTASAPWITGVRDTLADAEDKSGNLKAGSVIEITGAKLKFDNADSEQGVFFIGEAGEIRCTQVVENKPSKVLFVLPKDTAAGSYTLEVRTRSNTNGNPTKTVKKGSFEKSVTVA</sequence>
<feature type="compositionally biased region" description="Polar residues" evidence="1">
    <location>
        <begin position="213"/>
        <end position="222"/>
    </location>
</feature>
<dbReference type="OrthoDB" id="361749at2"/>
<accession>H7EP23</accession>
<dbReference type="InterPro" id="IPR049893">
    <property type="entry name" value="Bvu_2165-like_IHF-HU-DNA_bdg"/>
</dbReference>
<evidence type="ECO:0000256" key="1">
    <source>
        <dbReference type="SAM" id="MobiDB-lite"/>
    </source>
</evidence>
<dbReference type="Proteomes" id="UP000003571">
    <property type="component" value="Unassembled WGS sequence"/>
</dbReference>
<feature type="domain" description="DUF4469" evidence="2">
    <location>
        <begin position="130"/>
        <end position="226"/>
    </location>
</feature>
<dbReference type="Pfam" id="PF14848">
    <property type="entry name" value="HU-DNA_bdg"/>
    <property type="match status" value="1"/>
</dbReference>
<dbReference type="PATRIC" id="fig|907348.3.peg.2712"/>
<evidence type="ECO:0000259" key="3">
    <source>
        <dbReference type="Pfam" id="PF14848"/>
    </source>
</evidence>
<evidence type="ECO:0000259" key="2">
    <source>
        <dbReference type="Pfam" id="PF14734"/>
    </source>
</evidence>
<dbReference type="InterPro" id="IPR027824">
    <property type="entry name" value="DUF4469"/>
</dbReference>
<dbReference type="Gene3D" id="2.70.50.70">
    <property type="match status" value="1"/>
</dbReference>
<dbReference type="Pfam" id="PF14734">
    <property type="entry name" value="DUF4469"/>
    <property type="match status" value="1"/>
</dbReference>
<dbReference type="CDD" id="cd13833">
    <property type="entry name" value="HU_IHF_like"/>
    <property type="match status" value="1"/>
</dbReference>